<dbReference type="VEuPathDB" id="MicrosporidiaDB:NEQG_02208"/>
<accession>I3EEL4</accession>
<proteinExistence type="predicted"/>
<dbReference type="AlphaFoldDB" id="I3EEL4"/>
<dbReference type="InParanoid" id="I3EEL4"/>
<evidence type="ECO:0000313" key="1">
    <source>
        <dbReference type="EMBL" id="EIJ87661.1"/>
    </source>
</evidence>
<protein>
    <submittedName>
        <fullName evidence="1">Uncharacterized protein</fullName>
    </submittedName>
</protein>
<organism evidence="1 2">
    <name type="scientific">Nematocida parisii (strain ERTm3)</name>
    <name type="common">Nematode killer fungus</name>
    <dbReference type="NCBI Taxonomy" id="935791"/>
    <lineage>
        <taxon>Eukaryota</taxon>
        <taxon>Fungi</taxon>
        <taxon>Fungi incertae sedis</taxon>
        <taxon>Microsporidia</taxon>
        <taxon>Nematocida</taxon>
    </lineage>
</organism>
<dbReference type="EMBL" id="GL870881">
    <property type="protein sequence ID" value="EIJ87661.1"/>
    <property type="molecule type" value="Genomic_DNA"/>
</dbReference>
<dbReference type="OrthoDB" id="2190280at2759"/>
<dbReference type="Proteomes" id="UP000002872">
    <property type="component" value="Unassembled WGS sequence"/>
</dbReference>
<reference evidence="1" key="1">
    <citation type="submission" date="2011-01" db="EMBL/GenBank/DDBJ databases">
        <title>The Genome Sequence of Nematocida parisii strain ERTm3.</title>
        <authorList>
            <consortium name="The Broad Institute Genome Sequencing Platform"/>
            <consortium name="The Broad Institute Genome Sequencing Center for Infectious Disease"/>
            <person name="Cuomo C."/>
            <person name="Troemel E."/>
            <person name="Young S.K."/>
            <person name="Zeng Q."/>
            <person name="Gargeya S."/>
            <person name="Fitzgerald M."/>
            <person name="Haas B."/>
            <person name="Abouelleil A."/>
            <person name="Alvarado L."/>
            <person name="Arachchi H.M."/>
            <person name="Berlin A."/>
            <person name="Chapman S.B."/>
            <person name="Gearin G."/>
            <person name="Goldberg J."/>
            <person name="Griggs A."/>
            <person name="Gujja S."/>
            <person name="Hansen M."/>
            <person name="Heiman D."/>
            <person name="Howarth C."/>
            <person name="Larimer J."/>
            <person name="Lui A."/>
            <person name="MacDonald P.J.P."/>
            <person name="McCowen C."/>
            <person name="Montmayeur A."/>
            <person name="Murphy C."/>
            <person name="Neiman D."/>
            <person name="Pearson M."/>
            <person name="Priest M."/>
            <person name="Roberts A."/>
            <person name="Saif S."/>
            <person name="Shea T."/>
            <person name="Sisk P."/>
            <person name="Stolte C."/>
            <person name="Sykes S."/>
            <person name="Wortman J."/>
            <person name="Nusbaum C."/>
            <person name="Birren B."/>
        </authorList>
    </citation>
    <scope>NUCLEOTIDE SEQUENCE</scope>
    <source>
        <strain evidence="1">ERTm3</strain>
    </source>
</reference>
<gene>
    <name evidence="1" type="ORF">NEQG_02208</name>
</gene>
<sequence>MNIIRSIQSIGSTLVYDKELLSNDICTVYSGYYNNKECTIFKYKCNTDKIYPLLRYIDTLDILPRLYEYSSKYIVTERIYPYKNSTHSVINNNYNTVCNNNTLNSTHSVNNNDIFTEYINSIISTINSTLLNNNNIILVSMYNIKDGNLYMNNYDTVCNNNTEYNTHSVKSNNYSTVCNNNTEYNTHSVNNINKGWEYLLSNKSISLWSLCNNCKYNDNCVISNELFIKPSDIFYDINYNTKLMIFPVFTDHCVISNSINIITVINYLLHNRIYYTLYIILLYNKNTLPEYYCMSVIKKLLDEIESVRDKDLYYIVDKVIGNNIERINNTMCNILDKEYKLGNLSHDEILFIFSKIFKKITKILISKKTKILAKEVLVYSVSLLKP</sequence>
<keyword evidence="2" id="KW-1185">Reference proteome</keyword>
<evidence type="ECO:0000313" key="2">
    <source>
        <dbReference type="Proteomes" id="UP000002872"/>
    </source>
</evidence>
<name>I3EEL4_NEMP3</name>
<dbReference type="HOGENOM" id="CLU_715893_0_0_1"/>